<keyword evidence="5 6" id="KW-0472">Membrane</keyword>
<dbReference type="RefSeq" id="WP_281176891.1">
    <property type="nucleotide sequence ID" value="NZ_JBHLVN010000001.1"/>
</dbReference>
<organism evidence="8 9">
    <name type="scientific">Geobacillus jurassicus</name>
    <dbReference type="NCBI Taxonomy" id="235932"/>
    <lineage>
        <taxon>Bacteria</taxon>
        <taxon>Bacillati</taxon>
        <taxon>Bacillota</taxon>
        <taxon>Bacilli</taxon>
        <taxon>Bacillales</taxon>
        <taxon>Anoxybacillaceae</taxon>
        <taxon>Geobacillus</taxon>
    </lineage>
</organism>
<evidence type="ECO:0000256" key="6">
    <source>
        <dbReference type="SAM" id="Phobius"/>
    </source>
</evidence>
<feature type="transmembrane region" description="Helical" evidence="6">
    <location>
        <begin position="12"/>
        <end position="30"/>
    </location>
</feature>
<reference evidence="8 9" key="1">
    <citation type="submission" date="2024-09" db="EMBL/GenBank/DDBJ databases">
        <authorList>
            <person name="Sun Q."/>
            <person name="Mori K."/>
        </authorList>
    </citation>
    <scope>NUCLEOTIDE SEQUENCE [LARGE SCALE GENOMIC DNA]</scope>
    <source>
        <strain evidence="8 9">CCM 7224</strain>
    </source>
</reference>
<dbReference type="InterPro" id="IPR020846">
    <property type="entry name" value="MFS_dom"/>
</dbReference>
<dbReference type="PROSITE" id="PS50850">
    <property type="entry name" value="MFS"/>
    <property type="match status" value="1"/>
</dbReference>
<dbReference type="Proteomes" id="UP001589785">
    <property type="component" value="Unassembled WGS sequence"/>
</dbReference>
<dbReference type="InterPro" id="IPR036259">
    <property type="entry name" value="MFS_trans_sf"/>
</dbReference>
<gene>
    <name evidence="8" type="ORF">ACFFHQ_00160</name>
</gene>
<comment type="subcellular location">
    <subcellularLocation>
        <location evidence="1">Cell membrane</location>
        <topology evidence="1">Multi-pass membrane protein</topology>
    </subcellularLocation>
</comment>
<evidence type="ECO:0000259" key="7">
    <source>
        <dbReference type="PROSITE" id="PS50850"/>
    </source>
</evidence>
<dbReference type="SUPFAM" id="SSF103473">
    <property type="entry name" value="MFS general substrate transporter"/>
    <property type="match status" value="1"/>
</dbReference>
<keyword evidence="3 6" id="KW-0812">Transmembrane</keyword>
<name>A0ABV6GNB1_9BACL</name>
<comment type="caution">
    <text evidence="8">The sequence shown here is derived from an EMBL/GenBank/DDBJ whole genome shotgun (WGS) entry which is preliminary data.</text>
</comment>
<evidence type="ECO:0000256" key="3">
    <source>
        <dbReference type="ARBA" id="ARBA00022692"/>
    </source>
</evidence>
<keyword evidence="9" id="KW-1185">Reference proteome</keyword>
<keyword evidence="2" id="KW-0813">Transport</keyword>
<evidence type="ECO:0000256" key="5">
    <source>
        <dbReference type="ARBA" id="ARBA00023136"/>
    </source>
</evidence>
<evidence type="ECO:0000313" key="9">
    <source>
        <dbReference type="Proteomes" id="UP001589785"/>
    </source>
</evidence>
<feature type="domain" description="Major facilitator superfamily (MFS) profile" evidence="7">
    <location>
        <begin position="1"/>
        <end position="42"/>
    </location>
</feature>
<dbReference type="EMBL" id="JBHLVN010000001">
    <property type="protein sequence ID" value="MFC0295909.1"/>
    <property type="molecule type" value="Genomic_DNA"/>
</dbReference>
<evidence type="ECO:0000256" key="2">
    <source>
        <dbReference type="ARBA" id="ARBA00022448"/>
    </source>
</evidence>
<protein>
    <recommendedName>
        <fullName evidence="7">Major facilitator superfamily (MFS) profile domain-containing protein</fullName>
    </recommendedName>
</protein>
<sequence length="42" mass="4442">MKAITTAFSVYRFLAGLGLGGIMPNIAALLTDYAPSRLKSVI</sequence>
<evidence type="ECO:0000256" key="1">
    <source>
        <dbReference type="ARBA" id="ARBA00004651"/>
    </source>
</evidence>
<evidence type="ECO:0000256" key="4">
    <source>
        <dbReference type="ARBA" id="ARBA00022989"/>
    </source>
</evidence>
<keyword evidence="4 6" id="KW-1133">Transmembrane helix</keyword>
<accession>A0ABV6GNB1</accession>
<proteinExistence type="predicted"/>
<evidence type="ECO:0000313" key="8">
    <source>
        <dbReference type="EMBL" id="MFC0295909.1"/>
    </source>
</evidence>